<sequence>MRRAVPMLAVAVAVSLSSLAAAPQAKAGKAWDEIRAGVFAGRTIEPAGDAVVLTAPFRPLDQRAVPIEVEAKFADGRSVRAVTLIVDENPSPVAARFDIGGTREHFHLATKLRLNAGTDVRAIVEASDGKLYMAERFVRFAGGQAACSAPPSGSPEQIAASMGKMSLEPLSKQAEATQIEPRARLKVMHPNHTGMVLDQLTLLYVPLRIITDLEVRQGEERVFAMQGSMTMAQDPVIDFDYRTNGAETLSISARDSGGGAWQRTFPIGQGS</sequence>
<gene>
    <name evidence="4" type="ORF">GIW81_02330</name>
</gene>
<feature type="chain" id="PRO_5026238475" evidence="1">
    <location>
        <begin position="21"/>
        <end position="271"/>
    </location>
</feature>
<protein>
    <submittedName>
        <fullName evidence="4">Quinoprotein dehydrogenase-associated SoxYZ-like carrier</fullName>
    </submittedName>
</protein>
<dbReference type="RefSeq" id="WP_154737731.1">
    <property type="nucleotide sequence ID" value="NZ_WMBQ01000001.1"/>
</dbReference>
<dbReference type="AlphaFoldDB" id="A0A6I3KF40"/>
<evidence type="ECO:0000259" key="3">
    <source>
        <dbReference type="Pfam" id="PF13501"/>
    </source>
</evidence>
<evidence type="ECO:0000313" key="4">
    <source>
        <dbReference type="EMBL" id="MTD93168.1"/>
    </source>
</evidence>
<dbReference type="InterPro" id="IPR038162">
    <property type="entry name" value="SoxY_sf"/>
</dbReference>
<dbReference type="InterPro" id="IPR030831">
    <property type="entry name" value="Fuse-rel_SoxYZ"/>
</dbReference>
<dbReference type="SUPFAM" id="SSF81296">
    <property type="entry name" value="E set domains"/>
    <property type="match status" value="1"/>
</dbReference>
<dbReference type="InterPro" id="IPR032711">
    <property type="entry name" value="SoxY"/>
</dbReference>
<dbReference type="Gene3D" id="2.60.40.2470">
    <property type="entry name" value="SoxY domain"/>
    <property type="match status" value="1"/>
</dbReference>
<keyword evidence="5" id="KW-1185">Reference proteome</keyword>
<proteinExistence type="predicted"/>
<evidence type="ECO:0000256" key="1">
    <source>
        <dbReference type="SAM" id="SignalP"/>
    </source>
</evidence>
<keyword evidence="1" id="KW-0732">Signal</keyword>
<feature type="signal peptide" evidence="1">
    <location>
        <begin position="1"/>
        <end position="20"/>
    </location>
</feature>
<dbReference type="InterPro" id="IPR013783">
    <property type="entry name" value="Ig-like_fold"/>
</dbReference>
<organism evidence="4 5">
    <name type="scientific">Hyphomicrobium album</name>
    <dbReference type="NCBI Taxonomy" id="2665159"/>
    <lineage>
        <taxon>Bacteria</taxon>
        <taxon>Pseudomonadati</taxon>
        <taxon>Pseudomonadota</taxon>
        <taxon>Alphaproteobacteria</taxon>
        <taxon>Hyphomicrobiales</taxon>
        <taxon>Hyphomicrobiaceae</taxon>
        <taxon>Hyphomicrobium</taxon>
    </lineage>
</organism>
<name>A0A6I3KF40_9HYPH</name>
<feature type="domain" description="Ig-like SoxY" evidence="3">
    <location>
        <begin position="38"/>
        <end position="143"/>
    </location>
</feature>
<feature type="domain" description="Sulphur oxidation protein SoxZ" evidence="2">
    <location>
        <begin position="182"/>
        <end position="264"/>
    </location>
</feature>
<dbReference type="InterPro" id="IPR014880">
    <property type="entry name" value="SoxZ_dom"/>
</dbReference>
<dbReference type="EMBL" id="WMBQ01000001">
    <property type="protein sequence ID" value="MTD93168.1"/>
    <property type="molecule type" value="Genomic_DNA"/>
</dbReference>
<dbReference type="Proteomes" id="UP000440694">
    <property type="component" value="Unassembled WGS sequence"/>
</dbReference>
<evidence type="ECO:0000313" key="5">
    <source>
        <dbReference type="Proteomes" id="UP000440694"/>
    </source>
</evidence>
<reference evidence="4 5" key="1">
    <citation type="submission" date="2019-11" db="EMBL/GenBank/DDBJ databases">
        <title>Identification of a novel strain.</title>
        <authorList>
            <person name="Xu Q."/>
            <person name="Wang G."/>
        </authorList>
    </citation>
    <scope>NUCLEOTIDE SEQUENCE [LARGE SCALE GENOMIC DNA]</scope>
    <source>
        <strain evidence="5">xq</strain>
    </source>
</reference>
<dbReference type="Pfam" id="PF08770">
    <property type="entry name" value="SoxZ"/>
    <property type="match status" value="1"/>
</dbReference>
<dbReference type="Gene3D" id="2.60.40.10">
    <property type="entry name" value="Immunoglobulins"/>
    <property type="match status" value="1"/>
</dbReference>
<comment type="caution">
    <text evidence="4">The sequence shown here is derived from an EMBL/GenBank/DDBJ whole genome shotgun (WGS) entry which is preliminary data.</text>
</comment>
<dbReference type="InterPro" id="IPR014756">
    <property type="entry name" value="Ig_E-set"/>
</dbReference>
<accession>A0A6I3KF40</accession>
<dbReference type="NCBIfam" id="TIGR04557">
    <property type="entry name" value="fuse_rel_SoxYZ"/>
    <property type="match status" value="1"/>
</dbReference>
<evidence type="ECO:0000259" key="2">
    <source>
        <dbReference type="Pfam" id="PF08770"/>
    </source>
</evidence>
<dbReference type="Pfam" id="PF13501">
    <property type="entry name" value="SoxY"/>
    <property type="match status" value="1"/>
</dbReference>